<dbReference type="OMA" id="VHWPSEG"/>
<dbReference type="PANTHER" id="PTHR43827">
    <property type="entry name" value="2,5-DIKETO-D-GLUCONIC ACID REDUCTASE"/>
    <property type="match status" value="1"/>
</dbReference>
<comment type="catalytic activity">
    <reaction evidence="4">
        <text>hydroxyacetone + NADP(+) = methylglyoxal + NADPH + H(+)</text>
        <dbReference type="Rhea" id="RHEA:27986"/>
        <dbReference type="ChEBI" id="CHEBI:15378"/>
        <dbReference type="ChEBI" id="CHEBI:17158"/>
        <dbReference type="ChEBI" id="CHEBI:27957"/>
        <dbReference type="ChEBI" id="CHEBI:57783"/>
        <dbReference type="ChEBI" id="CHEBI:58349"/>
    </reaction>
</comment>
<evidence type="ECO:0000256" key="3">
    <source>
        <dbReference type="ARBA" id="ARBA00023002"/>
    </source>
</evidence>
<dbReference type="PIRSF" id="PIRSF000097">
    <property type="entry name" value="AKR"/>
    <property type="match status" value="1"/>
</dbReference>
<evidence type="ECO:0000256" key="5">
    <source>
        <dbReference type="PIRSR" id="PIRSR000097-1"/>
    </source>
</evidence>
<evidence type="ECO:0000256" key="6">
    <source>
        <dbReference type="PIRSR" id="PIRSR000097-2"/>
    </source>
</evidence>
<protein>
    <submittedName>
        <fullName evidence="9">2,5-diketo-D-gluconic acid reductase</fullName>
    </submittedName>
</protein>
<dbReference type="GeneID" id="97242152"/>
<dbReference type="Gene3D" id="3.20.20.100">
    <property type="entry name" value="NADP-dependent oxidoreductase domain"/>
    <property type="match status" value="1"/>
</dbReference>
<feature type="domain" description="NADP-dependent oxidoreductase" evidence="8">
    <location>
        <begin position="17"/>
        <end position="259"/>
    </location>
</feature>
<reference evidence="9 10" key="1">
    <citation type="submission" date="2015-12" db="EMBL/GenBank/DDBJ databases">
        <title>Genome sequence of Tistrella mobilis MCCC 1A02139.</title>
        <authorList>
            <person name="Lu L."/>
            <person name="Lai Q."/>
            <person name="Shao Z."/>
            <person name="Qian P."/>
        </authorList>
    </citation>
    <scope>NUCLEOTIDE SEQUENCE [LARGE SCALE GENOMIC DNA]</scope>
    <source>
        <strain evidence="9 10">MCCC 1A02139</strain>
    </source>
</reference>
<organism evidence="9 10">
    <name type="scientific">Tistrella mobilis</name>
    <dbReference type="NCBI Taxonomy" id="171437"/>
    <lineage>
        <taxon>Bacteria</taxon>
        <taxon>Pseudomonadati</taxon>
        <taxon>Pseudomonadota</taxon>
        <taxon>Alphaproteobacteria</taxon>
        <taxon>Geminicoccales</taxon>
        <taxon>Geminicoccaceae</taxon>
        <taxon>Tistrella</taxon>
    </lineage>
</organism>
<dbReference type="FunFam" id="3.20.20.100:FF:000002">
    <property type="entry name" value="2,5-diketo-D-gluconic acid reductase A"/>
    <property type="match status" value="1"/>
</dbReference>
<dbReference type="PRINTS" id="PR00069">
    <property type="entry name" value="ALDKETRDTASE"/>
</dbReference>
<feature type="site" description="Lowers pKa of active site Tyr" evidence="7">
    <location>
        <position position="75"/>
    </location>
</feature>
<keyword evidence="2" id="KW-0521">NADP</keyword>
<dbReference type="EMBL" id="LPZR01000001">
    <property type="protein sequence ID" value="KYO57881.1"/>
    <property type="molecule type" value="Genomic_DNA"/>
</dbReference>
<sequence>MPDQTIIDVKGARVPALGFGTWQITGRACVRAVRTALDLGYRHIDTAQIYDNEAEVGEAIAESAIDRSEVFLTTKVWYERLAAGTLEASVDESLKKLQVDQVDLLLIHWPNPKIDLAETMRALEGVKAAGRAKLIGLSNFPVALMKRVVEELGVDVAADQVEYHPYLNQDPVLAYARAHGMMVTAYSPLARGKVADDPVIREIAEAHDASPAQVVLRWLIDQPMVSAIPKAGSEAHIRANLAALDIRLSDAERAKIDALRGNGRMINPSFAPEWDAA</sequence>
<dbReference type="AlphaFoldDB" id="A0A162M2R2"/>
<dbReference type="GO" id="GO:0051596">
    <property type="term" value="P:methylglyoxal catabolic process"/>
    <property type="evidence" value="ECO:0007669"/>
    <property type="project" value="TreeGrafter"/>
</dbReference>
<dbReference type="Pfam" id="PF00248">
    <property type="entry name" value="Aldo_ket_red"/>
    <property type="match status" value="1"/>
</dbReference>
<proteinExistence type="inferred from homology"/>
<dbReference type="OrthoDB" id="9768793at2"/>
<evidence type="ECO:0000256" key="4">
    <source>
        <dbReference type="ARBA" id="ARBA00049445"/>
    </source>
</evidence>
<dbReference type="InterPro" id="IPR020471">
    <property type="entry name" value="AKR"/>
</dbReference>
<feature type="active site" description="Proton donor" evidence="5">
    <location>
        <position position="50"/>
    </location>
</feature>
<dbReference type="GO" id="GO:1990002">
    <property type="term" value="F:methylglyoxal reductase (NADPH) (acetol producing) activity"/>
    <property type="evidence" value="ECO:0007669"/>
    <property type="project" value="TreeGrafter"/>
</dbReference>
<dbReference type="RefSeq" id="WP_014744933.1">
    <property type="nucleotide sequence ID" value="NZ_CP121013.1"/>
</dbReference>
<dbReference type="Proteomes" id="UP000075787">
    <property type="component" value="Unassembled WGS sequence"/>
</dbReference>
<keyword evidence="3" id="KW-0560">Oxidoreductase</keyword>
<dbReference type="PANTHER" id="PTHR43827:SF3">
    <property type="entry name" value="NADP-DEPENDENT OXIDOREDUCTASE DOMAIN-CONTAINING PROTEIN"/>
    <property type="match status" value="1"/>
</dbReference>
<gene>
    <name evidence="9" type="primary">dkgB</name>
    <name evidence="9" type="ORF">AUP44_00115</name>
</gene>
<dbReference type="InterPro" id="IPR018170">
    <property type="entry name" value="Aldo/ket_reductase_CS"/>
</dbReference>
<feature type="binding site" evidence="6">
    <location>
        <position position="108"/>
    </location>
    <ligand>
        <name>substrate</name>
    </ligand>
</feature>
<name>A0A162M2R2_9PROT</name>
<evidence type="ECO:0000256" key="2">
    <source>
        <dbReference type="ARBA" id="ARBA00022857"/>
    </source>
</evidence>
<evidence type="ECO:0000313" key="10">
    <source>
        <dbReference type="Proteomes" id="UP000075787"/>
    </source>
</evidence>
<comment type="caution">
    <text evidence="9">The sequence shown here is derived from an EMBL/GenBank/DDBJ whole genome shotgun (WGS) entry which is preliminary data.</text>
</comment>
<dbReference type="InterPro" id="IPR036812">
    <property type="entry name" value="NAD(P)_OxRdtase_dom_sf"/>
</dbReference>
<dbReference type="PROSITE" id="PS00062">
    <property type="entry name" value="ALDOKETO_REDUCTASE_2"/>
    <property type="match status" value="1"/>
</dbReference>
<dbReference type="CDD" id="cd19140">
    <property type="entry name" value="AKR_AKR3F3"/>
    <property type="match status" value="1"/>
</dbReference>
<accession>A0A162M2R2</accession>
<dbReference type="PROSITE" id="PS00798">
    <property type="entry name" value="ALDOKETO_REDUCTASE_1"/>
    <property type="match status" value="1"/>
</dbReference>
<evidence type="ECO:0000259" key="8">
    <source>
        <dbReference type="Pfam" id="PF00248"/>
    </source>
</evidence>
<dbReference type="SUPFAM" id="SSF51430">
    <property type="entry name" value="NAD(P)-linked oxidoreductase"/>
    <property type="match status" value="1"/>
</dbReference>
<dbReference type="InterPro" id="IPR023210">
    <property type="entry name" value="NADP_OxRdtase_dom"/>
</dbReference>
<evidence type="ECO:0000313" key="9">
    <source>
        <dbReference type="EMBL" id="KYO57881.1"/>
    </source>
</evidence>
<evidence type="ECO:0000256" key="1">
    <source>
        <dbReference type="ARBA" id="ARBA00007905"/>
    </source>
</evidence>
<comment type="similarity">
    <text evidence="1">Belongs to the aldo/keto reductase family.</text>
</comment>
<evidence type="ECO:0000256" key="7">
    <source>
        <dbReference type="PIRSR" id="PIRSR000097-3"/>
    </source>
</evidence>